<keyword evidence="6 11" id="KW-0808">Transferase</keyword>
<dbReference type="Pfam" id="PF06426">
    <property type="entry name" value="SATase_N"/>
    <property type="match status" value="1"/>
</dbReference>
<dbReference type="InterPro" id="IPR001451">
    <property type="entry name" value="Hexapep"/>
</dbReference>
<comment type="caution">
    <text evidence="11">The sequence shown here is derived from an EMBL/GenBank/DDBJ whole genome shotgun (WGS) entry which is preliminary data.</text>
</comment>
<dbReference type="Pfam" id="PF00132">
    <property type="entry name" value="Hexapep"/>
    <property type="match status" value="1"/>
</dbReference>
<dbReference type="InterPro" id="IPR005881">
    <property type="entry name" value="Ser_O-AcTrfase"/>
</dbReference>
<evidence type="ECO:0000256" key="1">
    <source>
        <dbReference type="ARBA" id="ARBA00004876"/>
    </source>
</evidence>
<evidence type="ECO:0000256" key="8">
    <source>
        <dbReference type="ARBA" id="ARBA00023315"/>
    </source>
</evidence>
<dbReference type="NCBIfam" id="TIGR01172">
    <property type="entry name" value="cysE"/>
    <property type="match status" value="1"/>
</dbReference>
<proteinExistence type="inferred from homology"/>
<dbReference type="CDD" id="cd03354">
    <property type="entry name" value="LbH_SAT"/>
    <property type="match status" value="1"/>
</dbReference>
<evidence type="ECO:0000256" key="5">
    <source>
        <dbReference type="ARBA" id="ARBA00022605"/>
    </source>
</evidence>
<comment type="catalytic activity">
    <reaction evidence="9">
        <text>L-serine + acetyl-CoA = O-acetyl-L-serine + CoA</text>
        <dbReference type="Rhea" id="RHEA:24560"/>
        <dbReference type="ChEBI" id="CHEBI:33384"/>
        <dbReference type="ChEBI" id="CHEBI:57287"/>
        <dbReference type="ChEBI" id="CHEBI:57288"/>
        <dbReference type="ChEBI" id="CHEBI:58340"/>
        <dbReference type="EC" id="2.3.1.30"/>
    </reaction>
</comment>
<keyword evidence="7" id="KW-0198">Cysteine biosynthesis</keyword>
<name>A0A9E5JVZ2_9GAMM</name>
<dbReference type="FunFam" id="2.160.10.10:FF:000002">
    <property type="entry name" value="Serine acetyltransferase"/>
    <property type="match status" value="1"/>
</dbReference>
<dbReference type="PANTHER" id="PTHR42811">
    <property type="entry name" value="SERINE ACETYLTRANSFERASE"/>
    <property type="match status" value="1"/>
</dbReference>
<reference evidence="11" key="1">
    <citation type="submission" date="2020-03" db="EMBL/GenBank/DDBJ databases">
        <authorList>
            <person name="Guo F."/>
        </authorList>
    </citation>
    <scope>NUCLEOTIDE SEQUENCE</scope>
    <source>
        <strain evidence="11">JCM 30134</strain>
    </source>
</reference>
<dbReference type="EC" id="2.3.1.30" evidence="3"/>
<dbReference type="RefSeq" id="WP_167187419.1">
    <property type="nucleotide sequence ID" value="NZ_JAAONZ010000010.1"/>
</dbReference>
<keyword evidence="8 11" id="KW-0012">Acyltransferase</keyword>
<protein>
    <recommendedName>
        <fullName evidence="4">Serine acetyltransferase</fullName>
        <ecNumber evidence="3">2.3.1.30</ecNumber>
    </recommendedName>
</protein>
<keyword evidence="12" id="KW-1185">Reference proteome</keyword>
<feature type="domain" description="Serine acetyltransferase N-terminal" evidence="10">
    <location>
        <begin position="25"/>
        <end position="129"/>
    </location>
</feature>
<evidence type="ECO:0000313" key="12">
    <source>
        <dbReference type="Proteomes" id="UP000787472"/>
    </source>
</evidence>
<keyword evidence="5" id="KW-0028">Amino-acid biosynthesis</keyword>
<evidence type="ECO:0000313" key="11">
    <source>
        <dbReference type="EMBL" id="NHO66496.1"/>
    </source>
</evidence>
<dbReference type="SMART" id="SM00971">
    <property type="entry name" value="SATase_N"/>
    <property type="match status" value="1"/>
</dbReference>
<evidence type="ECO:0000256" key="2">
    <source>
        <dbReference type="ARBA" id="ARBA00007274"/>
    </source>
</evidence>
<dbReference type="InterPro" id="IPR042122">
    <property type="entry name" value="Ser_AcTrfase_N_sf"/>
</dbReference>
<dbReference type="EMBL" id="JAAONZ010000010">
    <property type="protein sequence ID" value="NHO66496.1"/>
    <property type="molecule type" value="Genomic_DNA"/>
</dbReference>
<evidence type="ECO:0000256" key="6">
    <source>
        <dbReference type="ARBA" id="ARBA00022679"/>
    </source>
</evidence>
<dbReference type="InterPro" id="IPR010493">
    <property type="entry name" value="Ser_AcTrfase_N"/>
</dbReference>
<evidence type="ECO:0000259" key="10">
    <source>
        <dbReference type="SMART" id="SM00971"/>
    </source>
</evidence>
<comment type="pathway">
    <text evidence="1">Amino-acid biosynthesis; L-cysteine biosynthesis; L-cysteine from L-serine: step 1/2.</text>
</comment>
<dbReference type="Proteomes" id="UP000787472">
    <property type="component" value="Unassembled WGS sequence"/>
</dbReference>
<dbReference type="InterPro" id="IPR011004">
    <property type="entry name" value="Trimer_LpxA-like_sf"/>
</dbReference>
<dbReference type="SUPFAM" id="SSF51161">
    <property type="entry name" value="Trimeric LpxA-like enzymes"/>
    <property type="match status" value="1"/>
</dbReference>
<dbReference type="GO" id="GO:0005737">
    <property type="term" value="C:cytoplasm"/>
    <property type="evidence" value="ECO:0007669"/>
    <property type="project" value="InterPro"/>
</dbReference>
<dbReference type="NCBIfam" id="NF041874">
    <property type="entry name" value="EPS_EpsC"/>
    <property type="match status" value="1"/>
</dbReference>
<sequence length="286" mass="30403">MPHDAPAVGGLVNATADHSDAEDFIWQAIRAEAEEASRDEPMLASYYHAAILNHLSFEAAISFHMANKLDSSTVQAMTVREVFEEALACDPTIGQAMRADIKAYKDRDAACDKFTMPFLYFKGYHALQAQRVSHWLWLRNRKSLALYLQNQISQAFGVDIHPGAKIGQGIMIDHATGVVVGETAVIGDDVSMLHSVTLGGSGCLGGDRHPKIGRGVLISAGAKILGGVTIGEGAKVGAGSVVLESVPAHTTVAGVPARIVGRPQCQEPALNMDHNLGDDSQDNLPG</sequence>
<evidence type="ECO:0000256" key="9">
    <source>
        <dbReference type="ARBA" id="ARBA00049486"/>
    </source>
</evidence>
<dbReference type="Gene3D" id="1.10.3130.10">
    <property type="entry name" value="serine acetyltransferase, domain 1"/>
    <property type="match status" value="1"/>
</dbReference>
<dbReference type="GO" id="GO:0009001">
    <property type="term" value="F:serine O-acetyltransferase activity"/>
    <property type="evidence" value="ECO:0007669"/>
    <property type="project" value="UniProtKB-EC"/>
</dbReference>
<evidence type="ECO:0000256" key="3">
    <source>
        <dbReference type="ARBA" id="ARBA00013266"/>
    </source>
</evidence>
<evidence type="ECO:0000256" key="7">
    <source>
        <dbReference type="ARBA" id="ARBA00023192"/>
    </source>
</evidence>
<dbReference type="InterPro" id="IPR053376">
    <property type="entry name" value="Serine_acetyltransferase"/>
</dbReference>
<accession>A0A9E5JVZ2</accession>
<evidence type="ECO:0000256" key="4">
    <source>
        <dbReference type="ARBA" id="ARBA00018522"/>
    </source>
</evidence>
<gene>
    <name evidence="11" type="primary">cysE</name>
    <name evidence="11" type="ORF">G8770_13185</name>
</gene>
<comment type="similarity">
    <text evidence="2">Belongs to the transferase hexapeptide repeat family.</text>
</comment>
<dbReference type="AlphaFoldDB" id="A0A9E5JVZ2"/>
<organism evidence="11 12">
    <name type="scientific">Pseudomaricurvus hydrocarbonicus</name>
    <dbReference type="NCBI Taxonomy" id="1470433"/>
    <lineage>
        <taxon>Bacteria</taxon>
        <taxon>Pseudomonadati</taxon>
        <taxon>Pseudomonadota</taxon>
        <taxon>Gammaproteobacteria</taxon>
        <taxon>Cellvibrionales</taxon>
        <taxon>Cellvibrionaceae</taxon>
        <taxon>Pseudomaricurvus</taxon>
    </lineage>
</organism>
<dbReference type="GO" id="GO:0006535">
    <property type="term" value="P:cysteine biosynthetic process from serine"/>
    <property type="evidence" value="ECO:0007669"/>
    <property type="project" value="InterPro"/>
</dbReference>
<dbReference type="Gene3D" id="2.160.10.10">
    <property type="entry name" value="Hexapeptide repeat proteins"/>
    <property type="match status" value="1"/>
</dbReference>
<dbReference type="InterPro" id="IPR045304">
    <property type="entry name" value="LbH_SAT"/>
</dbReference>